<name>A0AB32VAA2_THECC</name>
<evidence type="ECO:0000256" key="5">
    <source>
        <dbReference type="ARBA" id="ARBA00022553"/>
    </source>
</evidence>
<evidence type="ECO:0000256" key="13">
    <source>
        <dbReference type="ARBA" id="ARBA00022840"/>
    </source>
</evidence>
<evidence type="ECO:0000256" key="4">
    <source>
        <dbReference type="ARBA" id="ARBA00022527"/>
    </source>
</evidence>
<dbReference type="PROSITE" id="PS50011">
    <property type="entry name" value="PROTEIN_KINASE_DOM"/>
    <property type="match status" value="1"/>
</dbReference>
<evidence type="ECO:0000256" key="18">
    <source>
        <dbReference type="ARBA" id="ARBA00047899"/>
    </source>
</evidence>
<reference evidence="22" key="2">
    <citation type="submission" date="2025-08" db="UniProtKB">
        <authorList>
            <consortium name="RefSeq"/>
        </authorList>
    </citation>
    <scope>IDENTIFICATION</scope>
</reference>
<dbReference type="EC" id="2.7.11.1" evidence="2"/>
<dbReference type="InterPro" id="IPR011009">
    <property type="entry name" value="Kinase-like_dom_sf"/>
</dbReference>
<keyword evidence="15" id="KW-0472">Membrane</keyword>
<evidence type="ECO:0000256" key="14">
    <source>
        <dbReference type="ARBA" id="ARBA00022989"/>
    </source>
</evidence>
<dbReference type="Proteomes" id="UP000694886">
    <property type="component" value="Chromosome 3"/>
</dbReference>
<evidence type="ECO:0000256" key="11">
    <source>
        <dbReference type="ARBA" id="ARBA00022741"/>
    </source>
</evidence>
<comment type="catalytic activity">
    <reaction evidence="18">
        <text>L-threonyl-[protein] + ATP = O-phospho-L-threonyl-[protein] + ADP + H(+)</text>
        <dbReference type="Rhea" id="RHEA:46608"/>
        <dbReference type="Rhea" id="RHEA-COMP:11060"/>
        <dbReference type="Rhea" id="RHEA-COMP:11605"/>
        <dbReference type="ChEBI" id="CHEBI:15378"/>
        <dbReference type="ChEBI" id="CHEBI:30013"/>
        <dbReference type="ChEBI" id="CHEBI:30616"/>
        <dbReference type="ChEBI" id="CHEBI:61977"/>
        <dbReference type="ChEBI" id="CHEBI:456216"/>
        <dbReference type="EC" id="2.7.11.1"/>
    </reaction>
</comment>
<keyword evidence="8" id="KW-0812">Transmembrane</keyword>
<evidence type="ECO:0000256" key="3">
    <source>
        <dbReference type="ARBA" id="ARBA00022475"/>
    </source>
</evidence>
<dbReference type="AlphaFoldDB" id="A0AB32VAA2"/>
<keyword evidence="6" id="KW-0433">Leucine-rich repeat</keyword>
<evidence type="ECO:0000256" key="7">
    <source>
        <dbReference type="ARBA" id="ARBA00022679"/>
    </source>
</evidence>
<keyword evidence="17" id="KW-0325">Glycoprotein</keyword>
<gene>
    <name evidence="22" type="primary">LOC18605274</name>
</gene>
<keyword evidence="5" id="KW-0597">Phosphoprotein</keyword>
<keyword evidence="7" id="KW-0808">Transferase</keyword>
<protein>
    <recommendedName>
        <fullName evidence="2">non-specific serine/threonine protein kinase</fullName>
        <ecNumber evidence="2">2.7.11.1</ecNumber>
    </recommendedName>
</protein>
<comment type="catalytic activity">
    <reaction evidence="19">
        <text>L-seryl-[protein] + ATP = O-phospho-L-seryl-[protein] + ADP + H(+)</text>
        <dbReference type="Rhea" id="RHEA:17989"/>
        <dbReference type="Rhea" id="RHEA-COMP:9863"/>
        <dbReference type="Rhea" id="RHEA-COMP:11604"/>
        <dbReference type="ChEBI" id="CHEBI:15378"/>
        <dbReference type="ChEBI" id="CHEBI:29999"/>
        <dbReference type="ChEBI" id="CHEBI:30616"/>
        <dbReference type="ChEBI" id="CHEBI:83421"/>
        <dbReference type="ChEBI" id="CHEBI:456216"/>
        <dbReference type="EC" id="2.7.11.1"/>
    </reaction>
</comment>
<evidence type="ECO:0000256" key="10">
    <source>
        <dbReference type="ARBA" id="ARBA00022737"/>
    </source>
</evidence>
<dbReference type="GO" id="GO:0005886">
    <property type="term" value="C:plasma membrane"/>
    <property type="evidence" value="ECO:0007669"/>
    <property type="project" value="UniProtKB-SubCell"/>
</dbReference>
<dbReference type="GeneID" id="18605274"/>
<evidence type="ECO:0000256" key="16">
    <source>
        <dbReference type="ARBA" id="ARBA00023170"/>
    </source>
</evidence>
<evidence type="ECO:0000256" key="1">
    <source>
        <dbReference type="ARBA" id="ARBA00004162"/>
    </source>
</evidence>
<dbReference type="RefSeq" id="XP_007038254.2">
    <property type="nucleotide sequence ID" value="XM_007038192.2"/>
</dbReference>
<keyword evidence="11" id="KW-0547">Nucleotide-binding</keyword>
<dbReference type="PANTHER" id="PTHR48055:SF36">
    <property type="entry name" value="PROTEIN KINASE, PLANT-TYPE, PUTATIVE-RELATED"/>
    <property type="match status" value="1"/>
</dbReference>
<dbReference type="PANTHER" id="PTHR48055">
    <property type="entry name" value="LEUCINE-RICH REPEAT RECEPTOR PROTEIN KINASE EMS1"/>
    <property type="match status" value="1"/>
</dbReference>
<dbReference type="InterPro" id="IPR051564">
    <property type="entry name" value="LRR_receptor-like_kinase"/>
</dbReference>
<evidence type="ECO:0000256" key="15">
    <source>
        <dbReference type="ARBA" id="ARBA00023136"/>
    </source>
</evidence>
<dbReference type="KEGG" id="tcc:18605274"/>
<evidence type="ECO:0000256" key="17">
    <source>
        <dbReference type="ARBA" id="ARBA00023180"/>
    </source>
</evidence>
<evidence type="ECO:0000259" key="20">
    <source>
        <dbReference type="PROSITE" id="PS50011"/>
    </source>
</evidence>
<evidence type="ECO:0000256" key="8">
    <source>
        <dbReference type="ARBA" id="ARBA00022692"/>
    </source>
</evidence>
<keyword evidence="13" id="KW-0067">ATP-binding</keyword>
<proteinExistence type="predicted"/>
<evidence type="ECO:0000313" key="21">
    <source>
        <dbReference type="Proteomes" id="UP000694886"/>
    </source>
</evidence>
<dbReference type="InterPro" id="IPR000719">
    <property type="entry name" value="Prot_kinase_dom"/>
</dbReference>
<feature type="domain" description="Protein kinase" evidence="20">
    <location>
        <begin position="49"/>
        <end position="339"/>
    </location>
</feature>
<dbReference type="Gene3D" id="1.10.510.10">
    <property type="entry name" value="Transferase(Phosphotransferase) domain 1"/>
    <property type="match status" value="1"/>
</dbReference>
<dbReference type="SUPFAM" id="SSF56112">
    <property type="entry name" value="Protein kinase-like (PK-like)"/>
    <property type="match status" value="1"/>
</dbReference>
<dbReference type="GO" id="GO:0005524">
    <property type="term" value="F:ATP binding"/>
    <property type="evidence" value="ECO:0007669"/>
    <property type="project" value="UniProtKB-KW"/>
</dbReference>
<keyword evidence="10" id="KW-0677">Repeat</keyword>
<dbReference type="FunFam" id="1.10.510.10:FF:000358">
    <property type="entry name" value="Putative leucine-rich repeat receptor-like serine/threonine-protein kinase"/>
    <property type="match status" value="1"/>
</dbReference>
<organism evidence="21 22">
    <name type="scientific">Theobroma cacao</name>
    <name type="common">Cacao</name>
    <name type="synonym">Cocoa</name>
    <dbReference type="NCBI Taxonomy" id="3641"/>
    <lineage>
        <taxon>Eukaryota</taxon>
        <taxon>Viridiplantae</taxon>
        <taxon>Streptophyta</taxon>
        <taxon>Embryophyta</taxon>
        <taxon>Tracheophyta</taxon>
        <taxon>Spermatophyta</taxon>
        <taxon>Magnoliopsida</taxon>
        <taxon>eudicotyledons</taxon>
        <taxon>Gunneridae</taxon>
        <taxon>Pentapetalae</taxon>
        <taxon>rosids</taxon>
        <taxon>malvids</taxon>
        <taxon>Malvales</taxon>
        <taxon>Malvaceae</taxon>
        <taxon>Byttnerioideae</taxon>
        <taxon>Theobroma</taxon>
    </lineage>
</organism>
<keyword evidence="14" id="KW-1133">Transmembrane helix</keyword>
<dbReference type="GO" id="GO:0004674">
    <property type="term" value="F:protein serine/threonine kinase activity"/>
    <property type="evidence" value="ECO:0007669"/>
    <property type="project" value="UniProtKB-KW"/>
</dbReference>
<evidence type="ECO:0000256" key="12">
    <source>
        <dbReference type="ARBA" id="ARBA00022777"/>
    </source>
</evidence>
<reference evidence="21" key="1">
    <citation type="journal article" date="1997" name="Nucleic Acids Res.">
        <title>tRNAscan-SE: a program for improved detection of transfer RNA genes in genomic sequence.</title>
        <authorList>
            <person name="Lowe T.M."/>
            <person name="Eddy S.R."/>
        </authorList>
    </citation>
    <scope>NUCLEOTIDE SEQUENCE [LARGE SCALE GENOMIC DNA]</scope>
    <source>
        <strain evidence="21">r\B97-61/B2</strain>
    </source>
</reference>
<keyword evidence="3" id="KW-1003">Cell membrane</keyword>
<sequence>MKVARLCTAELSVKRKTMTEVELELEMIKQKFLRDTEWLDQREIYKSISRQELRLATNGFDSLTIVQVMESSVMHRGILPNGVIVATKVFNRLKSGRESFAVESEVLSFIRHRNVVQIWMMCNDADFKALVLQYMPNGSLERWLHHSYNIYFKNVLTMLNTMIDVASALCYLHLMRVIHCNLKPSTVLLDDDMVAHVSDFSIAKRLGERIAATKTRTMATVGYMAPEYESTGTVSEKTDVYSFGILLMETFTRKKPTDEMFNGEMNLRGWICSSLPHALDRIVDATLLRSDNEHSASDKTRCILSIMEVASCCTAESSDERMTMTNVETKLIRIKKQFLRS</sequence>
<evidence type="ECO:0000256" key="6">
    <source>
        <dbReference type="ARBA" id="ARBA00022614"/>
    </source>
</evidence>
<evidence type="ECO:0000256" key="9">
    <source>
        <dbReference type="ARBA" id="ARBA00022729"/>
    </source>
</evidence>
<dbReference type="InterPro" id="IPR001245">
    <property type="entry name" value="Ser-Thr/Tyr_kinase_cat_dom"/>
</dbReference>
<dbReference type="Gramene" id="Tc03v2_t012220.1">
    <property type="protein sequence ID" value="Tc03v2_p012220.1"/>
    <property type="gene ID" value="Tc03v2_g012220"/>
</dbReference>
<dbReference type="Pfam" id="PF07714">
    <property type="entry name" value="PK_Tyr_Ser-Thr"/>
    <property type="match status" value="1"/>
</dbReference>
<evidence type="ECO:0000256" key="2">
    <source>
        <dbReference type="ARBA" id="ARBA00012513"/>
    </source>
</evidence>
<keyword evidence="4" id="KW-0723">Serine/threonine-protein kinase</keyword>
<evidence type="ECO:0000256" key="19">
    <source>
        <dbReference type="ARBA" id="ARBA00048679"/>
    </source>
</evidence>
<dbReference type="Gene3D" id="3.30.200.20">
    <property type="entry name" value="Phosphorylase Kinase, domain 1"/>
    <property type="match status" value="1"/>
</dbReference>
<keyword evidence="12" id="KW-0418">Kinase</keyword>
<keyword evidence="16" id="KW-0675">Receptor</keyword>
<evidence type="ECO:0000313" key="22">
    <source>
        <dbReference type="RefSeq" id="XP_007038254.2"/>
    </source>
</evidence>
<comment type="subcellular location">
    <subcellularLocation>
        <location evidence="1">Cell membrane</location>
        <topology evidence="1">Single-pass membrane protein</topology>
    </subcellularLocation>
</comment>
<keyword evidence="9" id="KW-0732">Signal</keyword>
<accession>A0AB32VAA2</accession>